<accession>A0A3D8IYN9</accession>
<dbReference type="AlphaFoldDB" id="A0A3D8IYN9"/>
<dbReference type="InterPro" id="IPR013324">
    <property type="entry name" value="RNA_pol_sigma_r3/r4-like"/>
</dbReference>
<dbReference type="SUPFAM" id="SSF88659">
    <property type="entry name" value="Sigma3 and sigma4 domains of RNA polymerase sigma factors"/>
    <property type="match status" value="1"/>
</dbReference>
<reference evidence="1 2" key="1">
    <citation type="submission" date="2018-04" db="EMBL/GenBank/DDBJ databases">
        <title>Novel Campyloabacter and Helicobacter Species and Strains.</title>
        <authorList>
            <person name="Mannion A.J."/>
            <person name="Shen Z."/>
            <person name="Fox J.G."/>
        </authorList>
    </citation>
    <scope>NUCLEOTIDE SEQUENCE [LARGE SCALE GENOMIC DNA]</scope>
    <source>
        <strain evidence="1 2">MIT 97-5075</strain>
    </source>
</reference>
<organism evidence="1 2">
    <name type="scientific">Helicobacter aurati</name>
    <dbReference type="NCBI Taxonomy" id="137778"/>
    <lineage>
        <taxon>Bacteria</taxon>
        <taxon>Pseudomonadati</taxon>
        <taxon>Campylobacterota</taxon>
        <taxon>Epsilonproteobacteria</taxon>
        <taxon>Campylobacterales</taxon>
        <taxon>Helicobacteraceae</taxon>
        <taxon>Helicobacter</taxon>
    </lineage>
</organism>
<evidence type="ECO:0000313" key="2">
    <source>
        <dbReference type="Proteomes" id="UP000256424"/>
    </source>
</evidence>
<gene>
    <name evidence="1" type="ORF">CQA66_08250</name>
</gene>
<evidence type="ECO:0000313" key="1">
    <source>
        <dbReference type="EMBL" id="RDU70389.1"/>
    </source>
</evidence>
<dbReference type="Proteomes" id="UP000256424">
    <property type="component" value="Unassembled WGS sequence"/>
</dbReference>
<protein>
    <submittedName>
        <fullName evidence="1">Uncharacterized protein</fullName>
    </submittedName>
</protein>
<dbReference type="Gene3D" id="1.10.10.10">
    <property type="entry name" value="Winged helix-like DNA-binding domain superfamily/Winged helix DNA-binding domain"/>
    <property type="match status" value="1"/>
</dbReference>
<dbReference type="InterPro" id="IPR036388">
    <property type="entry name" value="WH-like_DNA-bd_sf"/>
</dbReference>
<comment type="caution">
    <text evidence="1">The sequence shown here is derived from an EMBL/GenBank/DDBJ whole genome shotgun (WGS) entry which is preliminary data.</text>
</comment>
<proteinExistence type="predicted"/>
<keyword evidence="2" id="KW-1185">Reference proteome</keyword>
<sequence>MRRKRGSFIDSYNSFSKVEKDYLRRKLSNTKKINDIIKALYDREFLVNHPMSFKEIGDNLRISEIEAKIIFNNALIKLRKSEQAKKLKEYLENY</sequence>
<dbReference type="RefSeq" id="WP_115582608.1">
    <property type="nucleotide sequence ID" value="NZ_NXLW01000020.1"/>
</dbReference>
<name>A0A3D8IYN9_9HELI</name>
<dbReference type="EMBL" id="NXLW01000020">
    <property type="protein sequence ID" value="RDU70389.1"/>
    <property type="molecule type" value="Genomic_DNA"/>
</dbReference>